<dbReference type="EMBL" id="GBRH01175414">
    <property type="protein sequence ID" value="JAE22482.1"/>
    <property type="molecule type" value="Transcribed_RNA"/>
</dbReference>
<dbReference type="AlphaFoldDB" id="A0A0A9GD92"/>
<sequence>MVIWETTFSPTRLAAAQTVGTLGGLAASRTPVTHLPVHMTNSNDLTCQSIHEVL</sequence>
<organism evidence="1">
    <name type="scientific">Arundo donax</name>
    <name type="common">Giant reed</name>
    <name type="synonym">Donax arundinaceus</name>
    <dbReference type="NCBI Taxonomy" id="35708"/>
    <lineage>
        <taxon>Eukaryota</taxon>
        <taxon>Viridiplantae</taxon>
        <taxon>Streptophyta</taxon>
        <taxon>Embryophyta</taxon>
        <taxon>Tracheophyta</taxon>
        <taxon>Spermatophyta</taxon>
        <taxon>Magnoliopsida</taxon>
        <taxon>Liliopsida</taxon>
        <taxon>Poales</taxon>
        <taxon>Poaceae</taxon>
        <taxon>PACMAD clade</taxon>
        <taxon>Arundinoideae</taxon>
        <taxon>Arundineae</taxon>
        <taxon>Arundo</taxon>
    </lineage>
</organism>
<name>A0A0A9GD92_ARUDO</name>
<reference evidence="1" key="2">
    <citation type="journal article" date="2015" name="Data Brief">
        <title>Shoot transcriptome of the giant reed, Arundo donax.</title>
        <authorList>
            <person name="Barrero R.A."/>
            <person name="Guerrero F.D."/>
            <person name="Moolhuijzen P."/>
            <person name="Goolsby J.A."/>
            <person name="Tidwell J."/>
            <person name="Bellgard S.E."/>
            <person name="Bellgard M.I."/>
        </authorList>
    </citation>
    <scope>NUCLEOTIDE SEQUENCE</scope>
    <source>
        <tissue evidence="1">Shoot tissue taken approximately 20 cm above the soil surface</tissue>
    </source>
</reference>
<accession>A0A0A9GD92</accession>
<evidence type="ECO:0000313" key="1">
    <source>
        <dbReference type="EMBL" id="JAE22482.1"/>
    </source>
</evidence>
<protein>
    <submittedName>
        <fullName evidence="1">Uncharacterized protein</fullName>
    </submittedName>
</protein>
<reference evidence="1" key="1">
    <citation type="submission" date="2014-09" db="EMBL/GenBank/DDBJ databases">
        <authorList>
            <person name="Magalhaes I.L.F."/>
            <person name="Oliveira U."/>
            <person name="Santos F.R."/>
            <person name="Vidigal T.H.D.A."/>
            <person name="Brescovit A.D."/>
            <person name="Santos A.J."/>
        </authorList>
    </citation>
    <scope>NUCLEOTIDE SEQUENCE</scope>
    <source>
        <tissue evidence="1">Shoot tissue taken approximately 20 cm above the soil surface</tissue>
    </source>
</reference>
<proteinExistence type="predicted"/>